<evidence type="ECO:0000256" key="1">
    <source>
        <dbReference type="SAM" id="MobiDB-lite"/>
    </source>
</evidence>
<feature type="region of interest" description="Disordered" evidence="1">
    <location>
        <begin position="132"/>
        <end position="163"/>
    </location>
</feature>
<dbReference type="InterPro" id="IPR011250">
    <property type="entry name" value="OMP/PagP_B-barrel"/>
</dbReference>
<dbReference type="SUPFAM" id="SSF56925">
    <property type="entry name" value="OMPA-like"/>
    <property type="match status" value="1"/>
</dbReference>
<dbReference type="EMBL" id="SNRY01002288">
    <property type="protein sequence ID" value="KAA6325814.1"/>
    <property type="molecule type" value="Genomic_DNA"/>
</dbReference>
<feature type="non-terminal residue" evidence="4">
    <location>
        <position position="1"/>
    </location>
</feature>
<dbReference type="AlphaFoldDB" id="A0A5J4QXL9"/>
<dbReference type="InterPro" id="IPR025665">
    <property type="entry name" value="Beta-barrel_OMP_2"/>
</dbReference>
<evidence type="ECO:0000313" key="4">
    <source>
        <dbReference type="EMBL" id="KAA6325814.1"/>
    </source>
</evidence>
<keyword evidence="2" id="KW-0812">Transmembrane</keyword>
<sequence>PVRTDLWAKLERDIPIAIHHRRTVFLRFAATASVLLILMGTSATLWYFSPKEEIADAFTKAAISYNNKNRLNNDVVKEELSFTDTPVAPSFPKLRPKVNDILAKGYEEDEDSVTLTMSMSFSFSSSQTEYVSGKRNQNSLAGNGEQSSSTSTKEQQKENIPLVKADKRNTWSIKLFSFGNFQSVSEQNRGMNMFSFIDNALNVNNAGKGGSISQSDFSSEEDFMNYQRIVSNVSPEKQNTRMKHKQPVSVGLTVNKELSKHFALETGLVYTYLSSELSAGSDTDYYKQDQTLHYVGIPLKANVSLYKKERTDLYATAGGMIEKCVSGKIKNAYYEHGERFYTSSSSLQTDPLLFSLTLSAGIQYRLGDYFSVYAEPGIGYYFDDGSPIASVRKDKPFNFNLLCGVRMTY</sequence>
<feature type="transmembrane region" description="Helical" evidence="2">
    <location>
        <begin position="24"/>
        <end position="48"/>
    </location>
</feature>
<feature type="compositionally biased region" description="Polar residues" evidence="1">
    <location>
        <begin position="132"/>
        <end position="141"/>
    </location>
</feature>
<evidence type="ECO:0000256" key="2">
    <source>
        <dbReference type="SAM" id="Phobius"/>
    </source>
</evidence>
<reference evidence="4" key="1">
    <citation type="submission" date="2019-03" db="EMBL/GenBank/DDBJ databases">
        <title>Single cell metagenomics reveals metabolic interactions within the superorganism composed of flagellate Streblomastix strix and complex community of Bacteroidetes bacteria on its surface.</title>
        <authorList>
            <person name="Treitli S.C."/>
            <person name="Kolisko M."/>
            <person name="Husnik F."/>
            <person name="Keeling P."/>
            <person name="Hampl V."/>
        </authorList>
    </citation>
    <scope>NUCLEOTIDE SEQUENCE</scope>
    <source>
        <strain evidence="4">STM</strain>
    </source>
</reference>
<name>A0A5J4QXL9_9ZZZZ</name>
<keyword evidence="2" id="KW-0472">Membrane</keyword>
<comment type="caution">
    <text evidence="4">The sequence shown here is derived from an EMBL/GenBank/DDBJ whole genome shotgun (WGS) entry which is preliminary data.</text>
</comment>
<organism evidence="4">
    <name type="scientific">termite gut metagenome</name>
    <dbReference type="NCBI Taxonomy" id="433724"/>
    <lineage>
        <taxon>unclassified sequences</taxon>
        <taxon>metagenomes</taxon>
        <taxon>organismal metagenomes</taxon>
    </lineage>
</organism>
<proteinExistence type="predicted"/>
<accession>A0A5J4QXL9</accession>
<protein>
    <recommendedName>
        <fullName evidence="3">Outer membrane protein beta-barrel domain-containing protein</fullName>
    </recommendedName>
</protein>
<feature type="domain" description="Outer membrane protein beta-barrel" evidence="3">
    <location>
        <begin position="225"/>
        <end position="366"/>
    </location>
</feature>
<dbReference type="Gene3D" id="2.40.160.20">
    <property type="match status" value="1"/>
</dbReference>
<gene>
    <name evidence="4" type="ORF">EZS27_025015</name>
</gene>
<keyword evidence="2" id="KW-1133">Transmembrane helix</keyword>
<evidence type="ECO:0000259" key="3">
    <source>
        <dbReference type="Pfam" id="PF13568"/>
    </source>
</evidence>
<dbReference type="Pfam" id="PF13568">
    <property type="entry name" value="OMP_b-brl_2"/>
    <property type="match status" value="1"/>
</dbReference>